<sequence length="570" mass="63915">MFLAWSVSLLVASAWCYWYLLSRGAVSRTAPLSHDFHRVIRINDGAAQREEDADGDPLSGDFISLQPKAAKRKGWNVIHYLPGSACVALWPKARRDSSLKFDLLATFEVLPALSGTPGAVSIHLTSEPGHFLRADTQSAGRYIKGHFYGSKYKAYRSLADVKAPQRTSRLHKEASFFMRDVDASSSSGGASASNELSDVASDESPSDDEEAAASEEDATVKSPSTRREARTVVFESEALPGLYIRYGNQNLLSLTEVTSRIATVSGSPTLRRRLPFLAGNDELARVPFTWRVWPSRLVVRGYSPLSLVSRFSPHDTPSLRPEDLHIKAIYSIFSLQDKSAHVTLFEKFVHSAMLTSVALPSRPSGGRASVPPVDPPLEIRARMIHMQGDGTAKSESWFHAIASQSRYWVDVVRENFHFNRSEDSHSNATQATCVIGCDVDIQFYPGWQTKVKECLQQHDICFQREAPINTGFFAMRCNERTLHWWTSVRDHLVKDRKGRFNKWTRYVLTSAEDLKMRWSTFSHQAILRGRSAAINHKSTPMIHHAIGIKSPDAKLHSLRKIRERYLATST</sequence>
<feature type="compositionally biased region" description="Acidic residues" evidence="1">
    <location>
        <begin position="200"/>
        <end position="217"/>
    </location>
</feature>
<dbReference type="InParanoid" id="A0A0G4EBB2"/>
<accession>A0A0G4EBB2</accession>
<keyword evidence="3" id="KW-1185">Reference proteome</keyword>
<evidence type="ECO:0000313" key="2">
    <source>
        <dbReference type="EMBL" id="CEL93245.1"/>
    </source>
</evidence>
<proteinExistence type="predicted"/>
<dbReference type="VEuPathDB" id="CryptoDB:Vbra_7009"/>
<dbReference type="Gene3D" id="2.80.10.50">
    <property type="match status" value="1"/>
</dbReference>
<gene>
    <name evidence="2" type="ORF">Vbra_7009</name>
</gene>
<evidence type="ECO:0000256" key="1">
    <source>
        <dbReference type="SAM" id="MobiDB-lite"/>
    </source>
</evidence>
<dbReference type="Proteomes" id="UP000041254">
    <property type="component" value="Unassembled WGS sequence"/>
</dbReference>
<organism evidence="2 3">
    <name type="scientific">Vitrella brassicaformis (strain CCMP3155)</name>
    <dbReference type="NCBI Taxonomy" id="1169540"/>
    <lineage>
        <taxon>Eukaryota</taxon>
        <taxon>Sar</taxon>
        <taxon>Alveolata</taxon>
        <taxon>Colpodellida</taxon>
        <taxon>Vitrellaceae</taxon>
        <taxon>Vitrella</taxon>
    </lineage>
</organism>
<evidence type="ECO:0000313" key="3">
    <source>
        <dbReference type="Proteomes" id="UP000041254"/>
    </source>
</evidence>
<feature type="region of interest" description="Disordered" evidence="1">
    <location>
        <begin position="184"/>
        <end position="227"/>
    </location>
</feature>
<name>A0A0G4EBB2_VITBC</name>
<feature type="compositionally biased region" description="Low complexity" evidence="1">
    <location>
        <begin position="184"/>
        <end position="199"/>
    </location>
</feature>
<reference evidence="2 3" key="1">
    <citation type="submission" date="2014-11" db="EMBL/GenBank/DDBJ databases">
        <authorList>
            <person name="Zhu J."/>
            <person name="Qi W."/>
            <person name="Song R."/>
        </authorList>
    </citation>
    <scope>NUCLEOTIDE SEQUENCE [LARGE SCALE GENOMIC DNA]</scope>
</reference>
<dbReference type="EMBL" id="CDMY01000149">
    <property type="protein sequence ID" value="CEL93245.1"/>
    <property type="molecule type" value="Genomic_DNA"/>
</dbReference>
<protein>
    <submittedName>
        <fullName evidence="2">Uncharacterized protein</fullName>
    </submittedName>
</protein>
<dbReference type="AlphaFoldDB" id="A0A0G4EBB2"/>